<evidence type="ECO:0000256" key="3">
    <source>
        <dbReference type="ARBA" id="ARBA00022840"/>
    </source>
</evidence>
<protein>
    <recommendedName>
        <fullName evidence="5">ATP-grasp domain-containing protein</fullName>
    </recommendedName>
</protein>
<reference evidence="6" key="1">
    <citation type="submission" date="2021-01" db="EMBL/GenBank/DDBJ databases">
        <title>Whole genome shotgun sequence of Actinoplanes cyaneus NBRC 14990.</title>
        <authorList>
            <person name="Komaki H."/>
            <person name="Tamura T."/>
        </authorList>
    </citation>
    <scope>NUCLEOTIDE SEQUENCE</scope>
    <source>
        <strain evidence="6">NBRC 14990</strain>
    </source>
</reference>
<name>A0A919IRS3_9ACTN</name>
<dbReference type="InterPro" id="IPR011761">
    <property type="entry name" value="ATP-grasp"/>
</dbReference>
<evidence type="ECO:0000259" key="5">
    <source>
        <dbReference type="PROSITE" id="PS50975"/>
    </source>
</evidence>
<dbReference type="Proteomes" id="UP000619479">
    <property type="component" value="Unassembled WGS sequence"/>
</dbReference>
<dbReference type="PROSITE" id="PS50975">
    <property type="entry name" value="ATP_GRASP"/>
    <property type="match status" value="1"/>
</dbReference>
<evidence type="ECO:0000256" key="1">
    <source>
        <dbReference type="ARBA" id="ARBA00022598"/>
    </source>
</evidence>
<dbReference type="Gene3D" id="3.40.50.20">
    <property type="match status" value="1"/>
</dbReference>
<dbReference type="GO" id="GO:0005524">
    <property type="term" value="F:ATP binding"/>
    <property type="evidence" value="ECO:0007669"/>
    <property type="project" value="UniProtKB-UniRule"/>
</dbReference>
<evidence type="ECO:0000256" key="4">
    <source>
        <dbReference type="PROSITE-ProRule" id="PRU00409"/>
    </source>
</evidence>
<gene>
    <name evidence="6" type="ORF">Acy02nite_77170</name>
</gene>
<proteinExistence type="predicted"/>
<dbReference type="Gene3D" id="3.30.470.20">
    <property type="entry name" value="ATP-grasp fold, B domain"/>
    <property type="match status" value="1"/>
</dbReference>
<dbReference type="InterPro" id="IPR052032">
    <property type="entry name" value="ATP-dep_AA_Ligase"/>
</dbReference>
<dbReference type="SUPFAM" id="SSF56059">
    <property type="entry name" value="Glutathione synthetase ATP-binding domain-like"/>
    <property type="match status" value="1"/>
</dbReference>
<dbReference type="Pfam" id="PF13535">
    <property type="entry name" value="ATP-grasp_4"/>
    <property type="match status" value="1"/>
</dbReference>
<feature type="domain" description="ATP-grasp" evidence="5">
    <location>
        <begin position="117"/>
        <end position="317"/>
    </location>
</feature>
<dbReference type="EMBL" id="BOMH01000068">
    <property type="protein sequence ID" value="GID69836.1"/>
    <property type="molecule type" value="Genomic_DNA"/>
</dbReference>
<dbReference type="InterPro" id="IPR041472">
    <property type="entry name" value="BL00235/CARNS1_N"/>
</dbReference>
<sequence>MKTFVIFELMNQMVLVARAAKARGLRLVVLNQDPLRDSGDFAVPDGLVDELITVRSWTDADAVTALVDDVLRHHEVAGTYAGFEPTLPFEAALREKAGLPHNTVADTVFALDKGLVRAKLYAESLSALRSTSLREALTWAHWRFDRPAILKPANGTGSALCFAVSDLDQLREAAAAVAAHTVINPLMREYIAAHGGFVLEERADGELLSVESLADRGTVHHIGLTGRYVLAANPVVEQGLFFPYEHPRRADIIVAAQRFHRSLNIVHGPTHLEVMVPARGPVELIDFNLRFAGLGANVLINTAYGKRFEELLVDVGCGVRPDVAALGQPHRFAADMLVMPPPGVLELTGFTFPPQAETRRLMKRIGQRLTGRSDQLDAVAMFTVSGDTAPDTHATAEWARNRALVNGEPVADHPALRVVFGARAGAAA</sequence>
<dbReference type="AlphaFoldDB" id="A0A919IRS3"/>
<organism evidence="6 7">
    <name type="scientific">Actinoplanes cyaneus</name>
    <dbReference type="NCBI Taxonomy" id="52696"/>
    <lineage>
        <taxon>Bacteria</taxon>
        <taxon>Bacillati</taxon>
        <taxon>Actinomycetota</taxon>
        <taxon>Actinomycetes</taxon>
        <taxon>Micromonosporales</taxon>
        <taxon>Micromonosporaceae</taxon>
        <taxon>Actinoplanes</taxon>
    </lineage>
</organism>
<dbReference type="PANTHER" id="PTHR43585">
    <property type="entry name" value="FUMIPYRROLE BIOSYNTHESIS PROTEIN C"/>
    <property type="match status" value="1"/>
</dbReference>
<keyword evidence="2 4" id="KW-0547">Nucleotide-binding</keyword>
<keyword evidence="7" id="KW-1185">Reference proteome</keyword>
<comment type="caution">
    <text evidence="6">The sequence shown here is derived from an EMBL/GenBank/DDBJ whole genome shotgun (WGS) entry which is preliminary data.</text>
</comment>
<evidence type="ECO:0000256" key="2">
    <source>
        <dbReference type="ARBA" id="ARBA00022741"/>
    </source>
</evidence>
<dbReference type="RefSeq" id="WP_203752776.1">
    <property type="nucleotide sequence ID" value="NZ_BAAAUC010000024.1"/>
</dbReference>
<dbReference type="PANTHER" id="PTHR43585:SF2">
    <property type="entry name" value="ATP-GRASP ENZYME FSQD"/>
    <property type="match status" value="1"/>
</dbReference>
<dbReference type="Pfam" id="PF18130">
    <property type="entry name" value="ATPgrasp_N"/>
    <property type="match status" value="1"/>
</dbReference>
<dbReference type="GO" id="GO:0046872">
    <property type="term" value="F:metal ion binding"/>
    <property type="evidence" value="ECO:0007669"/>
    <property type="project" value="InterPro"/>
</dbReference>
<accession>A0A919IRS3</accession>
<dbReference type="GO" id="GO:0016874">
    <property type="term" value="F:ligase activity"/>
    <property type="evidence" value="ECO:0007669"/>
    <property type="project" value="UniProtKB-KW"/>
</dbReference>
<evidence type="ECO:0000313" key="6">
    <source>
        <dbReference type="EMBL" id="GID69836.1"/>
    </source>
</evidence>
<evidence type="ECO:0000313" key="7">
    <source>
        <dbReference type="Proteomes" id="UP000619479"/>
    </source>
</evidence>
<keyword evidence="1" id="KW-0436">Ligase</keyword>
<keyword evidence="3 4" id="KW-0067">ATP-binding</keyword>